<keyword evidence="3 5" id="KW-1133">Transmembrane helix</keyword>
<protein>
    <recommendedName>
        <fullName evidence="6">Translocation and assembly module TamB C-terminal domain-containing protein</fullName>
    </recommendedName>
</protein>
<reference evidence="7" key="1">
    <citation type="journal article" date="2014" name="Int. J. Syst. Evol. Microbiol.">
        <title>Complete genome sequence of Corynebacterium casei LMG S-19264T (=DSM 44701T), isolated from a smear-ripened cheese.</title>
        <authorList>
            <consortium name="US DOE Joint Genome Institute (JGI-PGF)"/>
            <person name="Walter F."/>
            <person name="Albersmeier A."/>
            <person name="Kalinowski J."/>
            <person name="Ruckert C."/>
        </authorList>
    </citation>
    <scope>NUCLEOTIDE SEQUENCE</scope>
    <source>
        <strain evidence="7">CGMCC 1.12181</strain>
    </source>
</reference>
<sequence length="1193" mass="132117">MTDKDLNNAKDSKKPRFRRWIGYMLVTLFVLLGLLFMLLYGLLYTETGSRWAVAKAQDWLPLHIRQSGGRLAGEMTALNLTYQQHGVTVKVDRLTYQIADINWWQRHIVFDNVHIGQVSIELADNDAEKVTEPLPEGAAIELPLRVDVNELFIQNIDINKGQIDYGSIWSKAALQKETIDINTLQLLDEDIVLKLSGEVTLHNRWPFHLETNWTYRPEQISGQGTINGDITALNVSQQTHFNNINAQGEAQIESQVSLYPALSVDAQISSDELLIPAANTEQISTRLTDVLITADGELEDYRLNLTATAKQSIKPLMAAADQHVGSATYHNQIKLKAQGNSEQLKLETLAITGDFGQLNAESMIDFTPQLQVNARFNTDGFNPQWLLPAWPGQLSGSGEFIASQDNAQSWQLALNDLNLHGQLKGQDLTLSANADWQDALLDLKPLNLLWGENRIKLQGQLSLADQASSDQLIFDLKIPQPHLFLTDLGGEIQTQGQLSGSIDTLNYDVNLQAEALSYQEQQIKSLVIKGSGQWPQKLQAEISATDIDSANQYLPKVALQLEGNLQQHQIEGDILHQDLTTQIILTGGWLKDKQTWRGQIKSHDIRLNDSDMTWQLQAPADMFIGQQIHLSPACWQSLHGEGEACAELDVQTRTETEVLAKVQLRNLQIKLFQSLLPQDLKLDGLIQGSADLSYQQQALSLTADLKTEQANIYYREGQKNSYQVAINKATLTARQDNGRTEMNTVIILDDGGYLNASATLDDIADSPWPEVNADIKGVIKHTRFLVALSPELEQLQGELSVSGEVTGPLNQPAISLDLKQQTGFLVLRQTGSRLTNIALLVSSQKPGLIDLTANADSDNGSIEITGELDIQEADDWSYHGQIKGTDFRLLTLPEIKINIDPDLTIDATPKAVNITGKLSLPMAEVHIKNLPPSAISTSDDVVIHYPEQDTPESSTSIPINYDVTAEIKEPINIQLLGLEAKMAGQLRVFNVRKQTHAEGRLNLTEGFYKLYGQRLDIERGELIFNGPIDNPAIDVKAARKSDDGTVTAGILISGTVNQLQSTLYSEPAMSQLEILSYLATGRGLNESGGGTNGEQLAQAAILLGLKRSDSVFSQLQNAFGIDVLTIRQGTNNEDSYIEAGQNIGDDLYVGYSQGLFNRLGFWILRYKINEALRLETTQGENQTVELIYVRKKE</sequence>
<evidence type="ECO:0000256" key="1">
    <source>
        <dbReference type="ARBA" id="ARBA00004167"/>
    </source>
</evidence>
<reference evidence="7" key="2">
    <citation type="submission" date="2020-09" db="EMBL/GenBank/DDBJ databases">
        <authorList>
            <person name="Sun Q."/>
            <person name="Zhou Y."/>
        </authorList>
    </citation>
    <scope>NUCLEOTIDE SEQUENCE</scope>
    <source>
        <strain evidence="7">CGMCC 1.12181</strain>
    </source>
</reference>
<evidence type="ECO:0000256" key="5">
    <source>
        <dbReference type="SAM" id="Phobius"/>
    </source>
</evidence>
<evidence type="ECO:0000256" key="3">
    <source>
        <dbReference type="ARBA" id="ARBA00022989"/>
    </source>
</evidence>
<accession>A0A917FPS5</accession>
<dbReference type="PANTHER" id="PTHR36985:SF1">
    <property type="entry name" value="TRANSLOCATION AND ASSEMBLY MODULE SUBUNIT TAMB"/>
    <property type="match status" value="1"/>
</dbReference>
<evidence type="ECO:0000256" key="2">
    <source>
        <dbReference type="ARBA" id="ARBA00022692"/>
    </source>
</evidence>
<dbReference type="InterPro" id="IPR007452">
    <property type="entry name" value="TamB_C"/>
</dbReference>
<keyword evidence="8" id="KW-1185">Reference proteome</keyword>
<keyword evidence="2 5" id="KW-0812">Transmembrane</keyword>
<evidence type="ECO:0000256" key="4">
    <source>
        <dbReference type="ARBA" id="ARBA00023136"/>
    </source>
</evidence>
<dbReference type="AlphaFoldDB" id="A0A917FPS5"/>
<feature type="transmembrane region" description="Helical" evidence="5">
    <location>
        <begin position="20"/>
        <end position="43"/>
    </location>
</feature>
<dbReference type="RefSeq" id="WP_188365524.1">
    <property type="nucleotide sequence ID" value="NZ_BAABJF010000022.1"/>
</dbReference>
<comment type="subcellular location">
    <subcellularLocation>
        <location evidence="1">Membrane</location>
        <topology evidence="1">Single-pass membrane protein</topology>
    </subcellularLocation>
</comment>
<dbReference type="GO" id="GO:0009306">
    <property type="term" value="P:protein secretion"/>
    <property type="evidence" value="ECO:0007669"/>
    <property type="project" value="InterPro"/>
</dbReference>
<feature type="domain" description="Translocation and assembly module TamB C-terminal" evidence="6">
    <location>
        <begin position="855"/>
        <end position="1188"/>
    </location>
</feature>
<dbReference type="GO" id="GO:0005886">
    <property type="term" value="C:plasma membrane"/>
    <property type="evidence" value="ECO:0007669"/>
    <property type="project" value="InterPro"/>
</dbReference>
<keyword evidence="4 5" id="KW-0472">Membrane</keyword>
<gene>
    <name evidence="7" type="ORF">GCM10011365_19220</name>
</gene>
<dbReference type="Pfam" id="PF04357">
    <property type="entry name" value="TamB"/>
    <property type="match status" value="1"/>
</dbReference>
<dbReference type="EMBL" id="BMEO01000008">
    <property type="protein sequence ID" value="GGF98044.1"/>
    <property type="molecule type" value="Genomic_DNA"/>
</dbReference>
<dbReference type="Proteomes" id="UP000605253">
    <property type="component" value="Unassembled WGS sequence"/>
</dbReference>
<organism evidence="7 8">
    <name type="scientific">Marinicella pacifica</name>
    <dbReference type="NCBI Taxonomy" id="1171543"/>
    <lineage>
        <taxon>Bacteria</taxon>
        <taxon>Pseudomonadati</taxon>
        <taxon>Pseudomonadota</taxon>
        <taxon>Gammaproteobacteria</taxon>
        <taxon>Lysobacterales</taxon>
        <taxon>Marinicellaceae</taxon>
        <taxon>Marinicella</taxon>
    </lineage>
</organism>
<dbReference type="GO" id="GO:0097347">
    <property type="term" value="C:TAM protein secretion complex"/>
    <property type="evidence" value="ECO:0007669"/>
    <property type="project" value="TreeGrafter"/>
</dbReference>
<evidence type="ECO:0000313" key="7">
    <source>
        <dbReference type="EMBL" id="GGF98044.1"/>
    </source>
</evidence>
<evidence type="ECO:0000313" key="8">
    <source>
        <dbReference type="Proteomes" id="UP000605253"/>
    </source>
</evidence>
<dbReference type="PANTHER" id="PTHR36985">
    <property type="entry name" value="TRANSLOCATION AND ASSEMBLY MODULE SUBUNIT TAMB"/>
    <property type="match status" value="1"/>
</dbReference>
<proteinExistence type="predicted"/>
<name>A0A917FPS5_9GAMM</name>
<evidence type="ECO:0000259" key="6">
    <source>
        <dbReference type="Pfam" id="PF04357"/>
    </source>
</evidence>
<comment type="caution">
    <text evidence="7">The sequence shown here is derived from an EMBL/GenBank/DDBJ whole genome shotgun (WGS) entry which is preliminary data.</text>
</comment>